<dbReference type="Pfam" id="PF00583">
    <property type="entry name" value="Acetyltransf_1"/>
    <property type="match status" value="1"/>
</dbReference>
<dbReference type="FunCoup" id="D1Z061">
    <property type="interactions" value="2"/>
</dbReference>
<proteinExistence type="predicted"/>
<evidence type="ECO:0000256" key="1">
    <source>
        <dbReference type="ARBA" id="ARBA00022679"/>
    </source>
</evidence>
<dbReference type="Gene3D" id="3.40.630.30">
    <property type="match status" value="1"/>
</dbReference>
<dbReference type="GO" id="GO:0016747">
    <property type="term" value="F:acyltransferase activity, transferring groups other than amino-acyl groups"/>
    <property type="evidence" value="ECO:0007669"/>
    <property type="project" value="InterPro"/>
</dbReference>
<evidence type="ECO:0000313" key="5">
    <source>
        <dbReference type="Proteomes" id="UP000001882"/>
    </source>
</evidence>
<dbReference type="PANTHER" id="PTHR43072:SF23">
    <property type="entry name" value="UPF0039 PROTEIN C11D3.02C"/>
    <property type="match status" value="1"/>
</dbReference>
<dbReference type="GeneID" id="8681869"/>
<dbReference type="SUPFAM" id="SSF55729">
    <property type="entry name" value="Acyl-CoA N-acyltransferases (Nat)"/>
    <property type="match status" value="1"/>
</dbReference>
<reference evidence="5" key="3">
    <citation type="journal article" date="2011" name="PLoS ONE">
        <title>Genome sequence of a mesophilic hydrogenotrophic methanogen Methanocella paludicola, the first cultivated representative of the order Methanocellales.</title>
        <authorList>
            <person name="Sakai S."/>
            <person name="Takaki Y."/>
            <person name="Shimamura S."/>
            <person name="Sekine M."/>
            <person name="Tajima T."/>
            <person name="Kosugi H."/>
            <person name="Ichikawa N."/>
            <person name="Tasumi E."/>
            <person name="Hiraki A.T."/>
            <person name="Shimizu A."/>
            <person name="Kato Y."/>
            <person name="Nishiko R."/>
            <person name="Mori K."/>
            <person name="Fujita N."/>
            <person name="Imachi H."/>
            <person name="Takai K."/>
        </authorList>
    </citation>
    <scope>NUCLEOTIDE SEQUENCE [LARGE SCALE GENOMIC DNA]</scope>
    <source>
        <strain evidence="5">DSM 17711 / JCM 13418 / NBRC 101707 / SANAE</strain>
    </source>
</reference>
<keyword evidence="5" id="KW-1185">Reference proteome</keyword>
<reference evidence="4 5" key="2">
    <citation type="journal article" date="2008" name="Int. J. Syst. Evol. Microbiol.">
        <title>Methanocella paludicola gen. nov., sp. nov., a methane-producing archaeon, the first isolate of the lineage 'Rice Cluster I', and proposal of the new archaeal order Methanocellales ord. nov.</title>
        <authorList>
            <person name="Sakai S."/>
            <person name="Imachi H."/>
            <person name="Hanada S."/>
            <person name="Ohashi A."/>
            <person name="Harada H."/>
            <person name="Kamagata Y."/>
        </authorList>
    </citation>
    <scope>NUCLEOTIDE SEQUENCE [LARGE SCALE GENOMIC DNA]</scope>
    <source>
        <strain evidence="5">DSM 17711 / JCM 13418 / NBRC 101707 / SANAE</strain>
    </source>
</reference>
<accession>D1Z061</accession>
<dbReference type="PATRIC" id="fig|304371.9.peg.2053"/>
<dbReference type="RefSeq" id="WP_012900757.1">
    <property type="nucleotide sequence ID" value="NC_013665.1"/>
</dbReference>
<evidence type="ECO:0000313" key="4">
    <source>
        <dbReference type="EMBL" id="BAI62083.1"/>
    </source>
</evidence>
<gene>
    <name evidence="4" type="ordered locus">MCP_2011</name>
</gene>
<keyword evidence="2" id="KW-0012">Acyltransferase</keyword>
<dbReference type="KEGG" id="mpd:MCP_2011"/>
<protein>
    <submittedName>
        <fullName evidence="4">GCN5-related N-acetyltransferase family protein</fullName>
    </submittedName>
</protein>
<reference evidence="4 5" key="1">
    <citation type="journal article" date="2007" name="Appl. Environ. Microbiol.">
        <title>Isolation of key methanogens for global methane emission from rice paddy fields: a novel isolate affiliated with the clone cluster rice cluster I.</title>
        <authorList>
            <person name="Sakai S."/>
            <person name="Imachi H."/>
            <person name="Sekiguchi Y."/>
            <person name="Ohashi A."/>
            <person name="Harada H."/>
            <person name="Kamagata Y."/>
        </authorList>
    </citation>
    <scope>NUCLEOTIDE SEQUENCE [LARGE SCALE GENOMIC DNA]</scope>
    <source>
        <strain evidence="5">DSM 17711 / JCM 13418 / NBRC 101707 / SANAE</strain>
    </source>
</reference>
<feature type="domain" description="N-acetyltransferase" evidence="3">
    <location>
        <begin position="5"/>
        <end position="161"/>
    </location>
</feature>
<dbReference type="Proteomes" id="UP000001882">
    <property type="component" value="Chromosome"/>
</dbReference>
<dbReference type="PROSITE" id="PS51186">
    <property type="entry name" value="GNAT"/>
    <property type="match status" value="1"/>
</dbReference>
<organism evidence="4 5">
    <name type="scientific">Methanocella paludicola (strain DSM 17711 / JCM 13418 / NBRC 101707 / SANAE)</name>
    <dbReference type="NCBI Taxonomy" id="304371"/>
    <lineage>
        <taxon>Archaea</taxon>
        <taxon>Methanobacteriati</taxon>
        <taxon>Methanobacteriota</taxon>
        <taxon>Stenosarchaea group</taxon>
        <taxon>Methanomicrobia</taxon>
        <taxon>Methanocellales</taxon>
        <taxon>Methanocellaceae</taxon>
        <taxon>Methanocella</taxon>
    </lineage>
</organism>
<name>D1Z061_METPS</name>
<sequence length="167" mass="18499">MPGELMIDEMRPEDWESVARIYGEGIDTGNSTFEQSVPTYERWISAHLEGFSIVARENGEVLGWAALSPVSARQVYRGVAELSLYVGEKHRGKGVGSALMGAMIELSEKKGIWTLQGGTFPENTASLALQKKFGFREVGTRERLGRMSGRWRDVVLTERRSSISGSD</sequence>
<dbReference type="PANTHER" id="PTHR43072">
    <property type="entry name" value="N-ACETYLTRANSFERASE"/>
    <property type="match status" value="1"/>
</dbReference>
<dbReference type="CDD" id="cd04301">
    <property type="entry name" value="NAT_SF"/>
    <property type="match status" value="1"/>
</dbReference>
<dbReference type="AlphaFoldDB" id="D1Z061"/>
<dbReference type="InParanoid" id="D1Z061"/>
<dbReference type="InterPro" id="IPR000182">
    <property type="entry name" value="GNAT_dom"/>
</dbReference>
<evidence type="ECO:0000256" key="2">
    <source>
        <dbReference type="ARBA" id="ARBA00023315"/>
    </source>
</evidence>
<dbReference type="eggNOG" id="arCOG00830">
    <property type="taxonomic scope" value="Archaea"/>
</dbReference>
<dbReference type="InterPro" id="IPR016181">
    <property type="entry name" value="Acyl_CoA_acyltransferase"/>
</dbReference>
<keyword evidence="1" id="KW-0808">Transferase</keyword>
<dbReference type="EMBL" id="AP011532">
    <property type="protein sequence ID" value="BAI62083.1"/>
    <property type="molecule type" value="Genomic_DNA"/>
</dbReference>
<evidence type="ECO:0000259" key="3">
    <source>
        <dbReference type="PROSITE" id="PS51186"/>
    </source>
</evidence>
<dbReference type="OrthoDB" id="129730at2157"/>
<dbReference type="STRING" id="304371.MCP_2011"/>